<dbReference type="AlphaFoldDB" id="K0B6U7"/>
<evidence type="ECO:0000256" key="1">
    <source>
        <dbReference type="ARBA" id="ARBA00005445"/>
    </source>
</evidence>
<dbReference type="EMBL" id="CP003842">
    <property type="protein sequence ID" value="AFS80705.1"/>
    <property type="molecule type" value="Genomic_DNA"/>
</dbReference>
<dbReference type="PATRIC" id="fig|1229908.8.peg.882"/>
<accession>K0B6U7</accession>
<feature type="domain" description="DUF5667" evidence="4">
    <location>
        <begin position="400"/>
        <end position="510"/>
    </location>
</feature>
<comment type="similarity">
    <text evidence="1">Belongs to the ice-binding protein family.</text>
</comment>
<dbReference type="Pfam" id="PF18915">
    <property type="entry name" value="DUF5667"/>
    <property type="match status" value="1"/>
</dbReference>
<proteinExistence type="inferred from homology"/>
<name>K0B6U7_9ARCH</name>
<keyword evidence="6" id="KW-1185">Reference proteome</keyword>
<feature type="region of interest" description="Disordered" evidence="3">
    <location>
        <begin position="260"/>
        <end position="388"/>
    </location>
</feature>
<evidence type="ECO:0000256" key="2">
    <source>
        <dbReference type="ARBA" id="ARBA00022729"/>
    </source>
</evidence>
<evidence type="ECO:0000313" key="6">
    <source>
        <dbReference type="Proteomes" id="UP000006101"/>
    </source>
</evidence>
<dbReference type="Pfam" id="PF11999">
    <property type="entry name" value="Ice_binding"/>
    <property type="match status" value="1"/>
</dbReference>
<keyword evidence="2" id="KW-0732">Signal</keyword>
<gene>
    <name evidence="5" type="ORF">NKOR_04075</name>
</gene>
<dbReference type="HOGENOM" id="CLU_490595_0_0_2"/>
<dbReference type="InterPro" id="IPR043725">
    <property type="entry name" value="DUF5667"/>
</dbReference>
<feature type="compositionally biased region" description="Low complexity" evidence="3">
    <location>
        <begin position="264"/>
        <end position="341"/>
    </location>
</feature>
<evidence type="ECO:0000313" key="5">
    <source>
        <dbReference type="EMBL" id="AFS80705.1"/>
    </source>
</evidence>
<protein>
    <recommendedName>
        <fullName evidence="4">DUF5667 domain-containing protein</fullName>
    </recommendedName>
</protein>
<dbReference type="InterPro" id="IPR021884">
    <property type="entry name" value="Ice-bd_prot"/>
</dbReference>
<sequence length="555" mass="58132">MIKNNVLKYFAISVLLLSSLTMFQNNSSFAATSLDLGTSANFGVLGSSTVTNDPTLGTGTTITGDLGLSPGTAITGFYGANENGGPGIVTGTTHQADATAAKAQADALDAFNELAAKSCDTFAPWPGGGGIEMNALTLVPGVYCSTSSLTLATGGTLTLDGPGVYIFKAASKLTTFSDSNIILTNGATADNVFWYVGTSATLASPTTGSGNTSVFSGTVISSAAISQTGGDADTLLDIDGRLISLNAGVTFASTAHITVPADITPPTDTTDNTTTKTTDNTTTTTNDDTTTKTPDNTTTKTPDNTTTKTPDNTTTKTTDNTTTKTTDNTTTKTTDNTTTDPYKSKQPDLKLVSPYLQSNTLKDFRTTQQTTETITSSSGSSGSAVGSTTLDEEYVLPKPGTTPDSFAYGFKKAFEGLDLAFTFNQNDKVAKHLKFAELRLSETNAVVQKGMPELVNGLTNDYEKQVSDANKIADSASKAADKASLTEDIMSASSNHVEVLTELKDTLPEQAQLRIQVIIDNSKKDIGIAMKELSNYANAMEKSKEMKQTAEDRKP</sequence>
<feature type="compositionally biased region" description="Low complexity" evidence="3">
    <location>
        <begin position="366"/>
        <end position="388"/>
    </location>
</feature>
<evidence type="ECO:0000259" key="4">
    <source>
        <dbReference type="Pfam" id="PF18915"/>
    </source>
</evidence>
<dbReference type="Proteomes" id="UP000006101">
    <property type="component" value="Chromosome"/>
</dbReference>
<organism evidence="5 6">
    <name type="scientific">Candidatus Nitrosopumilus koreensis AR1</name>
    <dbReference type="NCBI Taxonomy" id="1229908"/>
    <lineage>
        <taxon>Archaea</taxon>
        <taxon>Nitrososphaerota</taxon>
        <taxon>Nitrososphaeria</taxon>
        <taxon>Nitrosopumilales</taxon>
        <taxon>Nitrosopumilaceae</taxon>
        <taxon>Nitrosopumilus</taxon>
    </lineage>
</organism>
<reference evidence="5 6" key="1">
    <citation type="journal article" date="2012" name="J. Bacteriol.">
        <title>Draft Genome Sequence of an Ammonia-Oxidizing Archaeon, "Candidatus Nitrosopumilus koreensis" AR1, from Marine Sediment.</title>
        <authorList>
            <person name="Park S.J."/>
            <person name="Kim J.G."/>
            <person name="Jung M.Y."/>
            <person name="Kim S.J."/>
            <person name="Cha I.T."/>
            <person name="Kwon K."/>
            <person name="Lee J.H."/>
            <person name="Rhee S.K."/>
        </authorList>
    </citation>
    <scope>NUCLEOTIDE SEQUENCE [LARGE SCALE GENOMIC DNA]</scope>
    <source>
        <strain evidence="5 6">AR1</strain>
    </source>
</reference>
<dbReference type="STRING" id="1229908.NKOR_04075"/>
<dbReference type="KEGG" id="nkr:NKOR_04075"/>
<evidence type="ECO:0000256" key="3">
    <source>
        <dbReference type="SAM" id="MobiDB-lite"/>
    </source>
</evidence>
<dbReference type="GeneID" id="58787120"/>
<dbReference type="RefSeq" id="WP_014963092.1">
    <property type="nucleotide sequence ID" value="NC_018655.1"/>
</dbReference>